<feature type="compositionally biased region" description="Basic and acidic residues" evidence="1">
    <location>
        <begin position="92"/>
        <end position="123"/>
    </location>
</feature>
<comment type="caution">
    <text evidence="2">The sequence shown here is derived from an EMBL/GenBank/DDBJ whole genome shotgun (WGS) entry which is preliminary data.</text>
</comment>
<feature type="compositionally biased region" description="Polar residues" evidence="1">
    <location>
        <begin position="1"/>
        <end position="16"/>
    </location>
</feature>
<dbReference type="Proteomes" id="UP000005990">
    <property type="component" value="Unassembled WGS sequence"/>
</dbReference>
<organism evidence="2 3">
    <name type="scientific">Eremococcus coleocola ACS-139-V-Col8</name>
    <dbReference type="NCBI Taxonomy" id="908337"/>
    <lineage>
        <taxon>Bacteria</taxon>
        <taxon>Bacillati</taxon>
        <taxon>Bacillota</taxon>
        <taxon>Bacilli</taxon>
        <taxon>Lactobacillales</taxon>
        <taxon>Aerococcaceae</taxon>
        <taxon>Eremococcus</taxon>
    </lineage>
</organism>
<feature type="region of interest" description="Disordered" evidence="1">
    <location>
        <begin position="92"/>
        <end position="144"/>
    </location>
</feature>
<dbReference type="EMBL" id="AENN01000005">
    <property type="protein sequence ID" value="EFR31869.1"/>
    <property type="molecule type" value="Genomic_DNA"/>
</dbReference>
<sequence length="144" mass="17373">MSNINNKSNHLRQVQKQLEEATREKERLEKEARMLKVKDKLQVIFDALTDSDKLTVWLEQNTKTDAKVLATFYEKSFDHVLEMASEELEQARLKRKETNARRRETKLRHEQHLEEYAKKKQEENSSDIEEDFPEQDYQQESNYR</sequence>
<evidence type="ECO:0000313" key="3">
    <source>
        <dbReference type="Proteomes" id="UP000005990"/>
    </source>
</evidence>
<evidence type="ECO:0000313" key="2">
    <source>
        <dbReference type="EMBL" id="EFR31869.1"/>
    </source>
</evidence>
<keyword evidence="3" id="KW-1185">Reference proteome</keyword>
<accession>E4KMF3</accession>
<feature type="compositionally biased region" description="Acidic residues" evidence="1">
    <location>
        <begin position="124"/>
        <end position="134"/>
    </location>
</feature>
<evidence type="ECO:0000256" key="1">
    <source>
        <dbReference type="SAM" id="MobiDB-lite"/>
    </source>
</evidence>
<name>E4KMF3_9LACT</name>
<gene>
    <name evidence="2" type="ORF">HMPREF9257_0251</name>
</gene>
<dbReference type="RefSeq" id="WP_006417709.1">
    <property type="nucleotide sequence ID" value="NZ_AENN01000005.1"/>
</dbReference>
<proteinExistence type="predicted"/>
<feature type="region of interest" description="Disordered" evidence="1">
    <location>
        <begin position="1"/>
        <end position="25"/>
    </location>
</feature>
<dbReference type="AlphaFoldDB" id="E4KMF3"/>
<dbReference type="STRING" id="908337.HMPREF9257_0251"/>
<protein>
    <submittedName>
        <fullName evidence="2">Uncharacterized protein</fullName>
    </submittedName>
</protein>
<reference evidence="2 3" key="1">
    <citation type="submission" date="2010-10" db="EMBL/GenBank/DDBJ databases">
        <authorList>
            <person name="Durkin A.S."/>
            <person name="Madupu R."/>
            <person name="Torralba M."/>
            <person name="Gillis M."/>
            <person name="Methe B."/>
            <person name="Sutton G."/>
            <person name="Nelson K.E."/>
        </authorList>
    </citation>
    <scope>NUCLEOTIDE SEQUENCE [LARGE SCALE GENOMIC DNA]</scope>
    <source>
        <strain evidence="2 3">ACS-139-V-Col8</strain>
    </source>
</reference>